<feature type="domain" description="UspA" evidence="3">
    <location>
        <begin position="4"/>
        <end position="141"/>
    </location>
</feature>
<dbReference type="PIRSF" id="PIRSF006276">
    <property type="entry name" value="UspA"/>
    <property type="match status" value="1"/>
</dbReference>
<protein>
    <recommendedName>
        <fullName evidence="2">Universal stress protein</fullName>
    </recommendedName>
</protein>
<evidence type="ECO:0000256" key="2">
    <source>
        <dbReference type="PIRNR" id="PIRNR006276"/>
    </source>
</evidence>
<dbReference type="OrthoDB" id="9777884at2"/>
<evidence type="ECO:0000313" key="4">
    <source>
        <dbReference type="EMBL" id="AYG00423.1"/>
    </source>
</evidence>
<dbReference type="PANTHER" id="PTHR46268">
    <property type="entry name" value="STRESS RESPONSE PROTEIN NHAX"/>
    <property type="match status" value="1"/>
</dbReference>
<reference evidence="4 5" key="1">
    <citation type="submission" date="2018-09" db="EMBL/GenBank/DDBJ databases">
        <title>Genome sequencing of strain 1JSPR-7.</title>
        <authorList>
            <person name="Heo J."/>
            <person name="Kim S.-J."/>
            <person name="Kwon S.-W."/>
        </authorList>
    </citation>
    <scope>NUCLEOTIDE SEQUENCE [LARGE SCALE GENOMIC DNA]</scope>
    <source>
        <strain evidence="4 5">1JSPR-7</strain>
    </source>
</reference>
<dbReference type="InterPro" id="IPR006015">
    <property type="entry name" value="Universal_stress_UspA"/>
</dbReference>
<dbReference type="GO" id="GO:0005737">
    <property type="term" value="C:cytoplasm"/>
    <property type="evidence" value="ECO:0007669"/>
    <property type="project" value="UniProtKB-SubCell"/>
</dbReference>
<keyword evidence="2" id="KW-0963">Cytoplasm</keyword>
<dbReference type="Gene3D" id="3.40.50.620">
    <property type="entry name" value="HUPs"/>
    <property type="match status" value="1"/>
</dbReference>
<dbReference type="AlphaFoldDB" id="A0A387B9M0"/>
<dbReference type="CDD" id="cd00293">
    <property type="entry name" value="USP-like"/>
    <property type="match status" value="1"/>
</dbReference>
<organism evidence="4 5">
    <name type="scientific">Lactococcus allomyrinae</name>
    <dbReference type="NCBI Taxonomy" id="2419773"/>
    <lineage>
        <taxon>Bacteria</taxon>
        <taxon>Bacillati</taxon>
        <taxon>Bacillota</taxon>
        <taxon>Bacilli</taxon>
        <taxon>Lactobacillales</taxon>
        <taxon>Streptococcaceae</taxon>
        <taxon>Lactococcus</taxon>
    </lineage>
</organism>
<accession>A0A387B9M0</accession>
<gene>
    <name evidence="4" type="ORF">D7I46_04545</name>
</gene>
<sequence>MRDEYKRILVAVDDSDQAKQAVHEAVAITKRNKSSLFVLHIKDETMLSGTPLALTISLEDLEEKSRTITEDISNSINEEVKFELHSFMGNPKKEIVKFAKENNIDLIVIGSNSKGLINRMLVGSTTTYVVSHAPCNVMVVK</sequence>
<comment type="similarity">
    <text evidence="1 2">Belongs to the universal stress protein A family.</text>
</comment>
<dbReference type="RefSeq" id="WP_120771811.1">
    <property type="nucleotide sequence ID" value="NZ_CP032627.1"/>
</dbReference>
<evidence type="ECO:0000256" key="1">
    <source>
        <dbReference type="ARBA" id="ARBA00008791"/>
    </source>
</evidence>
<proteinExistence type="inferred from homology"/>
<dbReference type="EMBL" id="CP032627">
    <property type="protein sequence ID" value="AYG00423.1"/>
    <property type="molecule type" value="Genomic_DNA"/>
</dbReference>
<dbReference type="KEGG" id="lact:D7I46_04545"/>
<dbReference type="PRINTS" id="PR01438">
    <property type="entry name" value="UNVRSLSTRESS"/>
</dbReference>
<dbReference type="PANTHER" id="PTHR46268:SF15">
    <property type="entry name" value="UNIVERSAL STRESS PROTEIN HP_0031"/>
    <property type="match status" value="1"/>
</dbReference>
<dbReference type="InterPro" id="IPR006016">
    <property type="entry name" value="UspA"/>
</dbReference>
<comment type="subcellular location">
    <subcellularLocation>
        <location evidence="2">Cytoplasm</location>
    </subcellularLocation>
</comment>
<evidence type="ECO:0000313" key="5">
    <source>
        <dbReference type="Proteomes" id="UP000269374"/>
    </source>
</evidence>
<evidence type="ECO:0000259" key="3">
    <source>
        <dbReference type="Pfam" id="PF00582"/>
    </source>
</evidence>
<dbReference type="SUPFAM" id="SSF52402">
    <property type="entry name" value="Adenine nucleotide alpha hydrolases-like"/>
    <property type="match status" value="1"/>
</dbReference>
<dbReference type="InterPro" id="IPR014729">
    <property type="entry name" value="Rossmann-like_a/b/a_fold"/>
</dbReference>
<dbReference type="Pfam" id="PF00582">
    <property type="entry name" value="Usp"/>
    <property type="match status" value="1"/>
</dbReference>
<keyword evidence="5" id="KW-1185">Reference proteome</keyword>
<name>A0A387B9M0_9LACT</name>
<dbReference type="Proteomes" id="UP000269374">
    <property type="component" value="Chromosome"/>
</dbReference>